<comment type="caution">
    <text evidence="3">The sequence shown here is derived from an EMBL/GenBank/DDBJ whole genome shotgun (WGS) entry which is preliminary data.</text>
</comment>
<dbReference type="EMBL" id="CAIX01000950">
    <property type="protein sequence ID" value="CCI11344.1"/>
    <property type="molecule type" value="Genomic_DNA"/>
</dbReference>
<reference evidence="3 4" key="1">
    <citation type="submission" date="2012-05" db="EMBL/GenBank/DDBJ databases">
        <title>Recombination and specialization in a pathogen metapopulation.</title>
        <authorList>
            <person name="Gardiner A."/>
            <person name="Kemen E."/>
            <person name="Schultz-Larsen T."/>
            <person name="MacLean D."/>
            <person name="Van Oosterhout C."/>
            <person name="Jones J.D.G."/>
        </authorList>
    </citation>
    <scope>NUCLEOTIDE SEQUENCE [LARGE SCALE GENOMIC DNA]</scope>
    <source>
        <strain evidence="3 4">Ac Nc2</strain>
    </source>
</reference>
<organism evidence="3 4">
    <name type="scientific">Albugo candida</name>
    <dbReference type="NCBI Taxonomy" id="65357"/>
    <lineage>
        <taxon>Eukaryota</taxon>
        <taxon>Sar</taxon>
        <taxon>Stramenopiles</taxon>
        <taxon>Oomycota</taxon>
        <taxon>Peronosporomycetes</taxon>
        <taxon>Albuginales</taxon>
        <taxon>Albuginaceae</taxon>
        <taxon>Albugo</taxon>
    </lineage>
</organism>
<dbReference type="InterPro" id="IPR051624">
    <property type="entry name" value="RMD1/Sad1-interacting"/>
</dbReference>
<feature type="domain" description="DUF155" evidence="2">
    <location>
        <begin position="122"/>
        <end position="288"/>
    </location>
</feature>
<sequence length="300" mass="34418">MDSNAPDVVSARVQKPRAKIRRFQVGFAPKISHRIATCDKKSKSRVASYCFCELVSVFKLQKALQAQNQSTPQLYRIVGKEWRHKMYTGVMYLGSSVPSKESITEAYPSQTSNASKEQKAAFIFATGSIVFWGFPSEEEKAFLQALKPFCVGLIKQMQVEDMLFAHNDSSQIIKDSIQLCSDSVTEKLAISFAMAQSTKLDVFEKRVEDRIHNTKQIPFNLAFKGSIRYSQIDISKLIGRLFIELADVNLHSDILDEPDFFWEDDEHEPLYKRMVQYLEVHNRVKILNMRLGILRDLYVN</sequence>
<evidence type="ECO:0000313" key="3">
    <source>
        <dbReference type="EMBL" id="CCI11344.1"/>
    </source>
</evidence>
<dbReference type="FunCoup" id="A0A024FXF6">
    <property type="interactions" value="31"/>
</dbReference>
<dbReference type="InParanoid" id="A0A024FXF6"/>
<dbReference type="Pfam" id="PF02582">
    <property type="entry name" value="DUF155"/>
    <property type="match status" value="1"/>
</dbReference>
<evidence type="ECO:0000259" key="2">
    <source>
        <dbReference type="Pfam" id="PF02582"/>
    </source>
</evidence>
<dbReference type="PANTHER" id="PTHR16255:SF1">
    <property type="entry name" value="REQUIRED FOR MEIOTIC NUCLEAR DIVISION PROTEIN 1 HOMOLOG"/>
    <property type="match status" value="1"/>
</dbReference>
<dbReference type="PANTHER" id="PTHR16255">
    <property type="entry name" value="REQUIRED FOR MEIOTIC NUCLEAR DIVISION PROTEIN 1 HOMOLOG"/>
    <property type="match status" value="1"/>
</dbReference>
<proteinExistence type="inferred from homology"/>
<dbReference type="Proteomes" id="UP000053237">
    <property type="component" value="Unassembled WGS sequence"/>
</dbReference>
<evidence type="ECO:0000256" key="1">
    <source>
        <dbReference type="ARBA" id="ARBA00008306"/>
    </source>
</evidence>
<dbReference type="AlphaFoldDB" id="A0A024FXF6"/>
<dbReference type="OrthoDB" id="18302at2759"/>
<keyword evidence="4" id="KW-1185">Reference proteome</keyword>
<comment type="similarity">
    <text evidence="1">Belongs to the RMD1/sif2 family.</text>
</comment>
<dbReference type="GO" id="GO:0005739">
    <property type="term" value="C:mitochondrion"/>
    <property type="evidence" value="ECO:0007669"/>
    <property type="project" value="UniProtKB-ARBA"/>
</dbReference>
<dbReference type="InterPro" id="IPR003734">
    <property type="entry name" value="DUF155"/>
</dbReference>
<accession>A0A024FXF6</accession>
<evidence type="ECO:0000313" key="4">
    <source>
        <dbReference type="Proteomes" id="UP000053237"/>
    </source>
</evidence>
<name>A0A024FXF6_9STRA</name>
<protein>
    <recommendedName>
        <fullName evidence="2">DUF155 domain-containing protein</fullName>
    </recommendedName>
</protein>
<gene>
    <name evidence="3" type="ORF">BN9_127640</name>
</gene>